<dbReference type="InterPro" id="IPR003660">
    <property type="entry name" value="HAMP_dom"/>
</dbReference>
<evidence type="ECO:0000313" key="6">
    <source>
        <dbReference type="Proteomes" id="UP001476950"/>
    </source>
</evidence>
<dbReference type="InterPro" id="IPR036097">
    <property type="entry name" value="HisK_dim/P_sf"/>
</dbReference>
<keyword evidence="3" id="KW-0472">Membrane</keyword>
<dbReference type="EC" id="2.7.13.3" evidence="2"/>
<dbReference type="InterPro" id="IPR003661">
    <property type="entry name" value="HisK_dim/P_dom"/>
</dbReference>
<name>A0ABV0KUC2_9CYAN</name>
<organism evidence="5 6">
    <name type="scientific">Stenomitos frigidus AS-A4</name>
    <dbReference type="NCBI Taxonomy" id="2933935"/>
    <lineage>
        <taxon>Bacteria</taxon>
        <taxon>Bacillati</taxon>
        <taxon>Cyanobacteriota</taxon>
        <taxon>Cyanophyceae</taxon>
        <taxon>Leptolyngbyales</taxon>
        <taxon>Leptolyngbyaceae</taxon>
        <taxon>Stenomitos</taxon>
    </lineage>
</organism>
<comment type="caution">
    <text evidence="5">The sequence shown here is derived from an EMBL/GenBank/DDBJ whole genome shotgun (WGS) entry which is preliminary data.</text>
</comment>
<gene>
    <name evidence="5" type="ORF">NDI38_29690</name>
</gene>
<dbReference type="EMBL" id="JAMPLM010000072">
    <property type="protein sequence ID" value="MEP1062551.1"/>
    <property type="molecule type" value="Genomic_DNA"/>
</dbReference>
<dbReference type="Proteomes" id="UP001476950">
    <property type="component" value="Unassembled WGS sequence"/>
</dbReference>
<dbReference type="SUPFAM" id="SSF47384">
    <property type="entry name" value="Homodimeric domain of signal transducing histidine kinase"/>
    <property type="match status" value="1"/>
</dbReference>
<keyword evidence="6" id="KW-1185">Reference proteome</keyword>
<comment type="catalytic activity">
    <reaction evidence="1">
        <text>ATP + protein L-histidine = ADP + protein N-phospho-L-histidine.</text>
        <dbReference type="EC" id="2.7.13.3"/>
    </reaction>
</comment>
<protein>
    <recommendedName>
        <fullName evidence="2">histidine kinase</fullName>
        <ecNumber evidence="2">2.7.13.3</ecNumber>
    </recommendedName>
</protein>
<dbReference type="Pfam" id="PF00672">
    <property type="entry name" value="HAMP"/>
    <property type="match status" value="1"/>
</dbReference>
<dbReference type="SUPFAM" id="SSF158472">
    <property type="entry name" value="HAMP domain-like"/>
    <property type="match status" value="1"/>
</dbReference>
<dbReference type="Gene3D" id="1.10.287.130">
    <property type="match status" value="1"/>
</dbReference>
<evidence type="ECO:0000256" key="2">
    <source>
        <dbReference type="ARBA" id="ARBA00012438"/>
    </source>
</evidence>
<feature type="non-terminal residue" evidence="5">
    <location>
        <position position="1"/>
    </location>
</feature>
<dbReference type="Gene3D" id="6.10.340.10">
    <property type="match status" value="1"/>
</dbReference>
<dbReference type="PROSITE" id="PS50885">
    <property type="entry name" value="HAMP"/>
    <property type="match status" value="1"/>
</dbReference>
<evidence type="ECO:0000256" key="3">
    <source>
        <dbReference type="SAM" id="Phobius"/>
    </source>
</evidence>
<evidence type="ECO:0000313" key="5">
    <source>
        <dbReference type="EMBL" id="MEP1062551.1"/>
    </source>
</evidence>
<dbReference type="SMART" id="SM00304">
    <property type="entry name" value="HAMP"/>
    <property type="match status" value="1"/>
</dbReference>
<reference evidence="5 6" key="1">
    <citation type="submission" date="2022-04" db="EMBL/GenBank/DDBJ databases">
        <title>Positive selection, recombination, and allopatry shape intraspecific diversity of widespread and dominant cyanobacteria.</title>
        <authorList>
            <person name="Wei J."/>
            <person name="Shu W."/>
            <person name="Hu C."/>
        </authorList>
    </citation>
    <scope>NUCLEOTIDE SEQUENCE [LARGE SCALE GENOMIC DNA]</scope>
    <source>
        <strain evidence="5 6">AS-A4</strain>
    </source>
</reference>
<dbReference type="CDD" id="cd06225">
    <property type="entry name" value="HAMP"/>
    <property type="match status" value="1"/>
</dbReference>
<dbReference type="PANTHER" id="PTHR32089">
    <property type="entry name" value="METHYL-ACCEPTING CHEMOTAXIS PROTEIN MCPB"/>
    <property type="match status" value="1"/>
</dbReference>
<evidence type="ECO:0000256" key="1">
    <source>
        <dbReference type="ARBA" id="ARBA00000085"/>
    </source>
</evidence>
<dbReference type="RefSeq" id="WP_242033698.1">
    <property type="nucleotide sequence ID" value="NZ_JAMPLM010000072.1"/>
</dbReference>
<proteinExistence type="predicted"/>
<evidence type="ECO:0000259" key="4">
    <source>
        <dbReference type="PROSITE" id="PS50885"/>
    </source>
</evidence>
<accession>A0ABV0KUC2</accession>
<dbReference type="PANTHER" id="PTHR32089:SF112">
    <property type="entry name" value="LYSOZYME-LIKE PROTEIN-RELATED"/>
    <property type="match status" value="1"/>
</dbReference>
<feature type="domain" description="HAMP" evidence="4">
    <location>
        <begin position="96"/>
        <end position="148"/>
    </location>
</feature>
<dbReference type="CDD" id="cd00082">
    <property type="entry name" value="HisKA"/>
    <property type="match status" value="1"/>
</dbReference>
<sequence>SDSTDATIQAVAQQLQQRFHGFGTLANETLQIDLQGESHYVRVAPWRDPYGLDWLVVVSVPESAFMSQINANTRTTLLLCLAALAGATLLGFYTSRWITRPILRLSAATRAIAAGDLDQRVEAQGIQELSSLSLSFNAMAGQLRDSFHALEASNAKLEHRVDQRTHELSRNNRQLQTTLKALHQTQTQMVQSEKMSALGQMVAGVAHEINNPVNFIHGNLNHVEEYTQELVGLLQRY</sequence>
<keyword evidence="3" id="KW-0812">Transmembrane</keyword>
<keyword evidence="3" id="KW-1133">Transmembrane helix</keyword>
<feature type="transmembrane region" description="Helical" evidence="3">
    <location>
        <begin position="75"/>
        <end position="94"/>
    </location>
</feature>